<evidence type="ECO:0000256" key="1">
    <source>
        <dbReference type="SAM" id="MobiDB-lite"/>
    </source>
</evidence>
<comment type="caution">
    <text evidence="2">The sequence shown here is derived from an EMBL/GenBank/DDBJ whole genome shotgun (WGS) entry which is preliminary data.</text>
</comment>
<feature type="compositionally biased region" description="Gly residues" evidence="1">
    <location>
        <begin position="86"/>
        <end position="97"/>
    </location>
</feature>
<dbReference type="Proteomes" id="UP001415857">
    <property type="component" value="Unassembled WGS sequence"/>
</dbReference>
<dbReference type="EMBL" id="JBBPBK010000005">
    <property type="protein sequence ID" value="KAK9285048.1"/>
    <property type="molecule type" value="Genomic_DNA"/>
</dbReference>
<proteinExistence type="predicted"/>
<keyword evidence="3" id="KW-1185">Reference proteome</keyword>
<reference evidence="2 3" key="1">
    <citation type="journal article" date="2024" name="Plant J.">
        <title>Genome sequences and population genomics reveal climatic adaptation and genomic divergence between two closely related sweetgum species.</title>
        <authorList>
            <person name="Xu W.Q."/>
            <person name="Ren C.Q."/>
            <person name="Zhang X.Y."/>
            <person name="Comes H.P."/>
            <person name="Liu X.H."/>
            <person name="Li Y.G."/>
            <person name="Kettle C.J."/>
            <person name="Jalonen R."/>
            <person name="Gaisberger H."/>
            <person name="Ma Y.Z."/>
            <person name="Qiu Y.X."/>
        </authorList>
    </citation>
    <scope>NUCLEOTIDE SEQUENCE [LARGE SCALE GENOMIC DNA]</scope>
    <source>
        <strain evidence="2">Hangzhou</strain>
    </source>
</reference>
<evidence type="ECO:0000313" key="2">
    <source>
        <dbReference type="EMBL" id="KAK9285048.1"/>
    </source>
</evidence>
<name>A0AAP0RU42_LIQFO</name>
<organism evidence="2 3">
    <name type="scientific">Liquidambar formosana</name>
    <name type="common">Formosan gum</name>
    <dbReference type="NCBI Taxonomy" id="63359"/>
    <lineage>
        <taxon>Eukaryota</taxon>
        <taxon>Viridiplantae</taxon>
        <taxon>Streptophyta</taxon>
        <taxon>Embryophyta</taxon>
        <taxon>Tracheophyta</taxon>
        <taxon>Spermatophyta</taxon>
        <taxon>Magnoliopsida</taxon>
        <taxon>eudicotyledons</taxon>
        <taxon>Gunneridae</taxon>
        <taxon>Pentapetalae</taxon>
        <taxon>Saxifragales</taxon>
        <taxon>Altingiaceae</taxon>
        <taxon>Liquidambar</taxon>
    </lineage>
</organism>
<feature type="compositionally biased region" description="Basic residues" evidence="1">
    <location>
        <begin position="45"/>
        <end position="67"/>
    </location>
</feature>
<accession>A0AAP0RU42</accession>
<protein>
    <submittedName>
        <fullName evidence="2">Uncharacterized protein</fullName>
    </submittedName>
</protein>
<evidence type="ECO:0000313" key="3">
    <source>
        <dbReference type="Proteomes" id="UP001415857"/>
    </source>
</evidence>
<gene>
    <name evidence="2" type="ORF">L1049_024232</name>
</gene>
<dbReference type="AlphaFoldDB" id="A0AAP0RU42"/>
<sequence>MWAGGGGDGFVEISDDGADLSDELKSAMKGSEKTEVSNVGEKRPMMRRKTVARNTKKIMGRGNRGRRIGTAAAAEEGNVEGRSEGEGCGVGSSGGKGRGSEEGFVVGGVEYFEGDDDILVGLPIVDDGGKGKVEASS</sequence>
<feature type="compositionally biased region" description="Basic and acidic residues" evidence="1">
    <location>
        <begin position="22"/>
        <end position="44"/>
    </location>
</feature>
<feature type="region of interest" description="Disordered" evidence="1">
    <location>
        <begin position="1"/>
        <end position="101"/>
    </location>
</feature>